<reference evidence="17" key="1">
    <citation type="submission" date="2020-11" db="EMBL/GenBank/DDBJ databases">
        <authorList>
            <consortium name="DOE Joint Genome Institute"/>
            <person name="Ahrendt S."/>
            <person name="Riley R."/>
            <person name="Andreopoulos W."/>
            <person name="Labutti K."/>
            <person name="Pangilinan J."/>
            <person name="Ruiz-Duenas F.J."/>
            <person name="Barrasa J.M."/>
            <person name="Sanchez-Garcia M."/>
            <person name="Camarero S."/>
            <person name="Miyauchi S."/>
            <person name="Serrano A."/>
            <person name="Linde D."/>
            <person name="Babiker R."/>
            <person name="Drula E."/>
            <person name="Ayuso-Fernandez I."/>
            <person name="Pacheco R."/>
            <person name="Padilla G."/>
            <person name="Ferreira P."/>
            <person name="Barriuso J."/>
            <person name="Kellner H."/>
            <person name="Castanera R."/>
            <person name="Alfaro M."/>
            <person name="Ramirez L."/>
            <person name="Pisabarro A.G."/>
            <person name="Kuo A."/>
            <person name="Tritt A."/>
            <person name="Lipzen A."/>
            <person name="He G."/>
            <person name="Yan M."/>
            <person name="Ng V."/>
            <person name="Cullen D."/>
            <person name="Martin F."/>
            <person name="Rosso M.-N."/>
            <person name="Henrissat B."/>
            <person name="Hibbett D."/>
            <person name="Martinez A.T."/>
            <person name="Grigoriev I.V."/>
        </authorList>
    </citation>
    <scope>NUCLEOTIDE SEQUENCE</scope>
    <source>
        <strain evidence="17">CBS 247.69</strain>
    </source>
</reference>
<name>A0A9P5YL99_9AGAR</name>
<evidence type="ECO:0000256" key="12">
    <source>
        <dbReference type="ARBA" id="ARBA00023212"/>
    </source>
</evidence>
<sequence length="665" mass="73176">MVDKRRQIPPNPSRWQPNSDPASIHVPGLDTSASVLDQIEQMEQLITIKLQNIDENFSKIHNLLANKLLPAVKRYAVGTEPVREAAKFWTSFYEQAAQIHIPTYDDYSTVNEMPSEREEQADEETFHNDNSRAQTTISDSHRYEPSITSTENSFMPGQAAYSSTPATARVPKSFESYVSRTSDDASWTASMESPLVRLDKELQRFSTEDDDMLESSTAHLDPSLQLDESRLDSKHKDRSIQPRSEKGKSKDVAQPLLRNVLRHNLHSVGDVPPSEQILTNMSPMKPRGKQKTPIPKNYNPYLPPETDPANWNGIVDLRDPSVMTPPRFTRTKPSRRNPATSTMESDDDDSFDGLPPGMSPPVLMSPARPPRSSAELGLLGQTPTREASARIKRDLVMDIQYQSGQARQMHGYANSRVESTMSTMPTPPSLSRYNRQDTTDSIVLDTSFESMMRRVGLPVPSSIGTTASTPGLRLRSKVAIGASHADPVQPSEPLIDFQEGLITPERAQTHLDMDSDSDSFDEVNNTAHPSAAFMMASAQGPNDSDDSFDSSNHSGDSLTEEDANLGLAPVHPFAMGVDDDGFDDSFDDDLYDGNALGDAEEETLFGVPPNQRIHAQARMRAGGGNPVDGLRMLGEDLLQETIGIGTQIAMSGRVEESPTPASGRG</sequence>
<keyword evidence="13" id="KW-0539">Nucleus</keyword>
<keyword evidence="8" id="KW-0132">Cell division</keyword>
<feature type="compositionally biased region" description="Basic and acidic residues" evidence="16">
    <location>
        <begin position="227"/>
        <end position="251"/>
    </location>
</feature>
<dbReference type="GO" id="GO:0042729">
    <property type="term" value="C:DASH complex"/>
    <property type="evidence" value="ECO:0007669"/>
    <property type="project" value="InterPro"/>
</dbReference>
<organism evidence="17 18">
    <name type="scientific">Collybia nuda</name>
    <dbReference type="NCBI Taxonomy" id="64659"/>
    <lineage>
        <taxon>Eukaryota</taxon>
        <taxon>Fungi</taxon>
        <taxon>Dikarya</taxon>
        <taxon>Basidiomycota</taxon>
        <taxon>Agaricomycotina</taxon>
        <taxon>Agaricomycetes</taxon>
        <taxon>Agaricomycetidae</taxon>
        <taxon>Agaricales</taxon>
        <taxon>Tricholomatineae</taxon>
        <taxon>Clitocybaceae</taxon>
        <taxon>Collybia</taxon>
    </lineage>
</organism>
<evidence type="ECO:0000256" key="9">
    <source>
        <dbReference type="ARBA" id="ARBA00022701"/>
    </source>
</evidence>
<feature type="compositionally biased region" description="Basic and acidic residues" evidence="16">
    <location>
        <begin position="118"/>
        <end position="130"/>
    </location>
</feature>
<dbReference type="PANTHER" id="PTHR28200">
    <property type="entry name" value="DASH COMPLEX SUBUNIT ASK1"/>
    <property type="match status" value="1"/>
</dbReference>
<keyword evidence="10" id="KW-0498">Mitosis</keyword>
<feature type="region of interest" description="Disordered" evidence="16">
    <location>
        <begin position="1"/>
        <end position="22"/>
    </location>
</feature>
<evidence type="ECO:0000313" key="17">
    <source>
        <dbReference type="EMBL" id="KAF9469655.1"/>
    </source>
</evidence>
<dbReference type="Proteomes" id="UP000807353">
    <property type="component" value="Unassembled WGS sequence"/>
</dbReference>
<evidence type="ECO:0000256" key="13">
    <source>
        <dbReference type="ARBA" id="ARBA00023242"/>
    </source>
</evidence>
<comment type="subcellular location">
    <subcellularLocation>
        <location evidence="3">Chromosome</location>
        <location evidence="3">Centromere</location>
        <location evidence="3">Kinetochore</location>
    </subcellularLocation>
    <subcellularLocation>
        <location evidence="2">Cytoplasm</location>
        <location evidence="2">Cytoskeleton</location>
        <location evidence="2">Spindle</location>
    </subcellularLocation>
    <subcellularLocation>
        <location evidence="1">Nucleus</location>
    </subcellularLocation>
</comment>
<feature type="compositionally biased region" description="Polar residues" evidence="16">
    <location>
        <begin position="146"/>
        <end position="166"/>
    </location>
</feature>
<evidence type="ECO:0000256" key="8">
    <source>
        <dbReference type="ARBA" id="ARBA00022618"/>
    </source>
</evidence>
<dbReference type="OrthoDB" id="5573898at2759"/>
<dbReference type="GO" id="GO:0051301">
    <property type="term" value="P:cell division"/>
    <property type="evidence" value="ECO:0007669"/>
    <property type="project" value="UniProtKB-KW"/>
</dbReference>
<comment type="similarity">
    <text evidence="4">Belongs to the DASH complex ASK1 family.</text>
</comment>
<evidence type="ECO:0000256" key="16">
    <source>
        <dbReference type="SAM" id="MobiDB-lite"/>
    </source>
</evidence>
<evidence type="ECO:0000256" key="14">
    <source>
        <dbReference type="ARBA" id="ARBA00023306"/>
    </source>
</evidence>
<protein>
    <recommendedName>
        <fullName evidence="5">DASH complex subunit ASK1</fullName>
    </recommendedName>
</protein>
<dbReference type="GO" id="GO:0005874">
    <property type="term" value="C:microtubule"/>
    <property type="evidence" value="ECO:0007669"/>
    <property type="project" value="UniProtKB-KW"/>
</dbReference>
<dbReference type="EMBL" id="MU150229">
    <property type="protein sequence ID" value="KAF9469655.1"/>
    <property type="molecule type" value="Genomic_DNA"/>
</dbReference>
<evidence type="ECO:0000313" key="18">
    <source>
        <dbReference type="Proteomes" id="UP000807353"/>
    </source>
</evidence>
<keyword evidence="15" id="KW-0137">Centromere</keyword>
<evidence type="ECO:0000256" key="11">
    <source>
        <dbReference type="ARBA" id="ARBA00022838"/>
    </source>
</evidence>
<dbReference type="InterPro" id="IPR013964">
    <property type="entry name" value="DASH_Ask1"/>
</dbReference>
<keyword evidence="12" id="KW-0206">Cytoskeleton</keyword>
<evidence type="ECO:0000256" key="1">
    <source>
        <dbReference type="ARBA" id="ARBA00004123"/>
    </source>
</evidence>
<keyword evidence="7" id="KW-0963">Cytoplasm</keyword>
<keyword evidence="11" id="KW-0995">Kinetochore</keyword>
<evidence type="ECO:0000256" key="5">
    <source>
        <dbReference type="ARBA" id="ARBA00014520"/>
    </source>
</evidence>
<feature type="region of interest" description="Disordered" evidence="16">
    <location>
        <begin position="536"/>
        <end position="560"/>
    </location>
</feature>
<feature type="region of interest" description="Disordered" evidence="16">
    <location>
        <begin position="317"/>
        <end position="376"/>
    </location>
</feature>
<feature type="region of interest" description="Disordered" evidence="16">
    <location>
        <begin position="118"/>
        <end position="168"/>
    </location>
</feature>
<evidence type="ECO:0000256" key="7">
    <source>
        <dbReference type="ARBA" id="ARBA00022490"/>
    </source>
</evidence>
<dbReference type="Pfam" id="PF08655">
    <property type="entry name" value="DASH_Ask1"/>
    <property type="match status" value="1"/>
</dbReference>
<keyword evidence="14" id="KW-0131">Cell cycle</keyword>
<comment type="caution">
    <text evidence="17">The sequence shown here is derived from an EMBL/GenBank/DDBJ whole genome shotgun (WGS) entry which is preliminary data.</text>
</comment>
<keyword evidence="18" id="KW-1185">Reference proteome</keyword>
<gene>
    <name evidence="17" type="ORF">BDZ94DRAFT_1206358</name>
</gene>
<dbReference type="GO" id="GO:0072686">
    <property type="term" value="C:mitotic spindle"/>
    <property type="evidence" value="ECO:0007669"/>
    <property type="project" value="InterPro"/>
</dbReference>
<dbReference type="GO" id="GO:0008608">
    <property type="term" value="P:attachment of spindle microtubules to kinetochore"/>
    <property type="evidence" value="ECO:0007669"/>
    <property type="project" value="InterPro"/>
</dbReference>
<feature type="region of interest" description="Disordered" evidence="16">
    <location>
        <begin position="209"/>
        <end position="254"/>
    </location>
</feature>
<feature type="region of interest" description="Disordered" evidence="16">
    <location>
        <begin position="266"/>
        <end position="301"/>
    </location>
</feature>
<evidence type="ECO:0000256" key="4">
    <source>
        <dbReference type="ARBA" id="ARBA00010731"/>
    </source>
</evidence>
<accession>A0A9P5YL99</accession>
<evidence type="ECO:0000256" key="6">
    <source>
        <dbReference type="ARBA" id="ARBA00022454"/>
    </source>
</evidence>
<keyword evidence="9" id="KW-0493">Microtubule</keyword>
<proteinExistence type="inferred from homology"/>
<evidence type="ECO:0000256" key="10">
    <source>
        <dbReference type="ARBA" id="ARBA00022776"/>
    </source>
</evidence>
<evidence type="ECO:0000256" key="3">
    <source>
        <dbReference type="ARBA" id="ARBA00004629"/>
    </source>
</evidence>
<evidence type="ECO:0000256" key="15">
    <source>
        <dbReference type="ARBA" id="ARBA00023328"/>
    </source>
</evidence>
<dbReference type="AlphaFoldDB" id="A0A9P5YL99"/>
<dbReference type="GO" id="GO:0044732">
    <property type="term" value="C:mitotic spindle pole body"/>
    <property type="evidence" value="ECO:0007669"/>
    <property type="project" value="TreeGrafter"/>
</dbReference>
<evidence type="ECO:0000256" key="2">
    <source>
        <dbReference type="ARBA" id="ARBA00004186"/>
    </source>
</evidence>
<dbReference type="PANTHER" id="PTHR28200:SF1">
    <property type="entry name" value="DASH COMPLEX SUBUNIT ASK1"/>
    <property type="match status" value="1"/>
</dbReference>
<keyword evidence="6" id="KW-0158">Chromosome</keyword>